<dbReference type="SUPFAM" id="SSF48452">
    <property type="entry name" value="TPR-like"/>
    <property type="match status" value="1"/>
</dbReference>
<reference evidence="5" key="1">
    <citation type="submission" date="2019-03" db="EMBL/GenBank/DDBJ databases">
        <title>Lake Tanganyika Metagenome-Assembled Genomes (MAGs).</title>
        <authorList>
            <person name="Tran P."/>
        </authorList>
    </citation>
    <scope>NUCLEOTIDE SEQUENCE</scope>
    <source>
        <strain evidence="5">K_DeepCast_65m_m2_066</strain>
    </source>
</reference>
<dbReference type="GO" id="GO:0030244">
    <property type="term" value="P:cellulose biosynthetic process"/>
    <property type="evidence" value="ECO:0007669"/>
    <property type="project" value="InterPro"/>
</dbReference>
<evidence type="ECO:0000313" key="6">
    <source>
        <dbReference type="Proteomes" id="UP000712673"/>
    </source>
</evidence>
<name>A0A937VZU3_UNCTE</name>
<gene>
    <name evidence="5" type="ORF">FJZ47_10145</name>
</gene>
<dbReference type="Pfam" id="PF13432">
    <property type="entry name" value="TPR_16"/>
    <property type="match status" value="2"/>
</dbReference>
<keyword evidence="1" id="KW-0732">Signal</keyword>
<dbReference type="Proteomes" id="UP000712673">
    <property type="component" value="Unassembled WGS sequence"/>
</dbReference>
<dbReference type="Gene3D" id="1.25.40.10">
    <property type="entry name" value="Tetratricopeptide repeat domain"/>
    <property type="match status" value="2"/>
</dbReference>
<dbReference type="AlphaFoldDB" id="A0A937VZU3"/>
<comment type="caution">
    <text evidence="5">The sequence shown here is derived from an EMBL/GenBank/DDBJ whole genome shotgun (WGS) entry which is preliminary data.</text>
</comment>
<dbReference type="InterPro" id="IPR008410">
    <property type="entry name" value="BCSC_C"/>
</dbReference>
<keyword evidence="3" id="KW-0802">TPR repeat</keyword>
<evidence type="ECO:0000259" key="4">
    <source>
        <dbReference type="Pfam" id="PF05420"/>
    </source>
</evidence>
<dbReference type="InterPro" id="IPR011990">
    <property type="entry name" value="TPR-like_helical_dom_sf"/>
</dbReference>
<organism evidence="5 6">
    <name type="scientific">Tectimicrobiota bacterium</name>
    <dbReference type="NCBI Taxonomy" id="2528274"/>
    <lineage>
        <taxon>Bacteria</taxon>
        <taxon>Pseudomonadati</taxon>
        <taxon>Nitrospinota/Tectimicrobiota group</taxon>
        <taxon>Candidatus Tectimicrobiota</taxon>
    </lineage>
</organism>
<proteinExistence type="predicted"/>
<accession>A0A937VZU3</accession>
<dbReference type="EMBL" id="VGLS01000267">
    <property type="protein sequence ID" value="MBM3224151.1"/>
    <property type="molecule type" value="Genomic_DNA"/>
</dbReference>
<dbReference type="Pfam" id="PF05420">
    <property type="entry name" value="BCSC_C"/>
    <property type="match status" value="1"/>
</dbReference>
<feature type="domain" description="Cellulose synthase operon C C-terminal" evidence="4">
    <location>
        <begin position="360"/>
        <end position="673"/>
    </location>
</feature>
<evidence type="ECO:0000313" key="5">
    <source>
        <dbReference type="EMBL" id="MBM3224151.1"/>
    </source>
</evidence>
<evidence type="ECO:0000256" key="2">
    <source>
        <dbReference type="ARBA" id="ARBA00022737"/>
    </source>
</evidence>
<protein>
    <submittedName>
        <fullName evidence="5">Tetratricopeptide repeat protein</fullName>
    </submittedName>
</protein>
<evidence type="ECO:0000256" key="3">
    <source>
        <dbReference type="ARBA" id="ARBA00022803"/>
    </source>
</evidence>
<evidence type="ECO:0000256" key="1">
    <source>
        <dbReference type="ARBA" id="ARBA00022729"/>
    </source>
</evidence>
<sequence>MSTALQPHLERHRDSNTATLLGWSAVHQGDLAAGLTWFAQALSWTPGHDEAAYGIALVHRQQGDLASAERLARQWLDTAPRWRRFLGEFLLARAGESRQQGQYIGSLQLLEAGESYEIPQPAARLMAAWNALDLRQLPAAVAGFTAVLEQDPASKDAAYGLVLASRQHGDLARAEAVARQWEATSAPMRDALGAILLERAGVSHRQQQYAESQRFLEASAPYQPLTRAGEMLHGWNAYHLGQYEVAAASFVALHQALPDEESAQGVWRSYVQAQFWAPLGALAQRQPGPLTTLWRQHWSQRHADRSLWRAAEHIAPGTLASLRGLDSPLVSLGGLVRDKSGTSGLSALQLQLAPLATTTLSYDTVHTFGLRVGRLRLDSGALGPHAPIGHLPDTPMPYRVAPTTALDNSVEAHVRYSQEGWLTPYAELGLTPTGGKVPSFPIWRLGLLQQTEAGHWRLEGFSQPVRESLLSYTGLADPYSGTVWGRVLRTGIGLSTYRSLGERWGMAGQLSASWLRGQRVAENWQVGAQVSVGYNVAPPGFTYLTVGPQLGLEHYAKNLSHFTLGHGGYFSPEYQGQIGLAAHFLTTEGRWFLAKGSLSLGWQSHRDSRSPVFPLMPDGRTFAAQTESGIVFASEVQALARLSAHWQLGVGIALRQTATFDDKAFSLFVQYGLQARRAVLSSDFPSHVFQTAY</sequence>
<keyword evidence="2" id="KW-0677">Repeat</keyword>
<dbReference type="GO" id="GO:0019867">
    <property type="term" value="C:outer membrane"/>
    <property type="evidence" value="ECO:0007669"/>
    <property type="project" value="InterPro"/>
</dbReference>